<keyword evidence="2" id="KW-1185">Reference proteome</keyword>
<name>A0A4U5VE91_COLLU</name>
<accession>A0A4U5VE91</accession>
<organism evidence="1 2">
    <name type="scientific">Collichthys lucidus</name>
    <name type="common">Big head croaker</name>
    <name type="synonym">Sciaena lucida</name>
    <dbReference type="NCBI Taxonomy" id="240159"/>
    <lineage>
        <taxon>Eukaryota</taxon>
        <taxon>Metazoa</taxon>
        <taxon>Chordata</taxon>
        <taxon>Craniata</taxon>
        <taxon>Vertebrata</taxon>
        <taxon>Euteleostomi</taxon>
        <taxon>Actinopterygii</taxon>
        <taxon>Neopterygii</taxon>
        <taxon>Teleostei</taxon>
        <taxon>Neoteleostei</taxon>
        <taxon>Acanthomorphata</taxon>
        <taxon>Eupercaria</taxon>
        <taxon>Sciaenidae</taxon>
        <taxon>Collichthys</taxon>
    </lineage>
</organism>
<evidence type="ECO:0000313" key="1">
    <source>
        <dbReference type="EMBL" id="TKS85991.1"/>
    </source>
</evidence>
<proteinExistence type="predicted"/>
<evidence type="ECO:0000313" key="2">
    <source>
        <dbReference type="Proteomes" id="UP000298787"/>
    </source>
</evidence>
<dbReference type="AlphaFoldDB" id="A0A4U5VE91"/>
<dbReference type="Proteomes" id="UP000298787">
    <property type="component" value="Chromosome 17"/>
</dbReference>
<dbReference type="EMBL" id="CM014094">
    <property type="protein sequence ID" value="TKS85991.1"/>
    <property type="molecule type" value="Genomic_DNA"/>
</dbReference>
<protein>
    <submittedName>
        <fullName evidence="1">Pro-neuregulin-3, membrane-bound isoform</fullName>
    </submittedName>
</protein>
<sequence length="97" mass="10640">MGSTVNLALYLRCREGYQGIRCDQFLPKTDTILSDPTCLSVDIPVPPLQISHLTAPSPPYLSLANLLRAIFSSTHILSKRQTSSLLPSPQFSVQLIS</sequence>
<reference evidence="1 2" key="1">
    <citation type="submission" date="2019-01" db="EMBL/GenBank/DDBJ databases">
        <title>Genome Assembly of Collichthys lucidus.</title>
        <authorList>
            <person name="Cai M."/>
            <person name="Xiao S."/>
        </authorList>
    </citation>
    <scope>NUCLEOTIDE SEQUENCE [LARGE SCALE GENOMIC DNA]</scope>
    <source>
        <strain evidence="1">JT15FE1705JMU</strain>
        <tissue evidence="1">Muscle</tissue>
    </source>
</reference>
<gene>
    <name evidence="1" type="ORF">D9C73_019351</name>
</gene>